<accession>A0A382GYB9</accession>
<evidence type="ECO:0000313" key="1">
    <source>
        <dbReference type="EMBL" id="SVB79191.1"/>
    </source>
</evidence>
<organism evidence="1">
    <name type="scientific">marine metagenome</name>
    <dbReference type="NCBI Taxonomy" id="408172"/>
    <lineage>
        <taxon>unclassified sequences</taxon>
        <taxon>metagenomes</taxon>
        <taxon>ecological metagenomes</taxon>
    </lineage>
</organism>
<dbReference type="InterPro" id="IPR029068">
    <property type="entry name" value="Glyas_Bleomycin-R_OHBP_Dase"/>
</dbReference>
<sequence>MATRLRQVVLVAGDLDRVEAEIVDGLAVEACVHDLGVERFGLRNVLFPIGDTLLEVVSPLEDVTAAGRHLDRRGGDGGYMVILQTDDMEGFRNRIDEMDVRVVLEARMPGIVGLHLHPRDVGGAILSVDETDDWNAWPWAGPDWQ</sequence>
<dbReference type="AlphaFoldDB" id="A0A382GYB9"/>
<feature type="non-terminal residue" evidence="1">
    <location>
        <position position="145"/>
    </location>
</feature>
<evidence type="ECO:0008006" key="2">
    <source>
        <dbReference type="Google" id="ProtNLM"/>
    </source>
</evidence>
<proteinExistence type="predicted"/>
<dbReference type="EMBL" id="UINC01057724">
    <property type="protein sequence ID" value="SVB79191.1"/>
    <property type="molecule type" value="Genomic_DNA"/>
</dbReference>
<name>A0A382GYB9_9ZZZZ</name>
<protein>
    <recommendedName>
        <fullName evidence="2">VOC domain-containing protein</fullName>
    </recommendedName>
</protein>
<reference evidence="1" key="1">
    <citation type="submission" date="2018-05" db="EMBL/GenBank/DDBJ databases">
        <authorList>
            <person name="Lanie J.A."/>
            <person name="Ng W.-L."/>
            <person name="Kazmierczak K.M."/>
            <person name="Andrzejewski T.M."/>
            <person name="Davidsen T.M."/>
            <person name="Wayne K.J."/>
            <person name="Tettelin H."/>
            <person name="Glass J.I."/>
            <person name="Rusch D."/>
            <person name="Podicherti R."/>
            <person name="Tsui H.-C.T."/>
            <person name="Winkler M.E."/>
        </authorList>
    </citation>
    <scope>NUCLEOTIDE SEQUENCE</scope>
</reference>
<gene>
    <name evidence="1" type="ORF">METZ01_LOCUS232045</name>
</gene>
<dbReference type="Gene3D" id="3.10.180.10">
    <property type="entry name" value="2,3-Dihydroxybiphenyl 1,2-Dioxygenase, domain 1"/>
    <property type="match status" value="1"/>
</dbReference>
<dbReference type="SUPFAM" id="SSF54593">
    <property type="entry name" value="Glyoxalase/Bleomycin resistance protein/Dihydroxybiphenyl dioxygenase"/>
    <property type="match status" value="1"/>
</dbReference>